<feature type="transmembrane region" description="Helical" evidence="3">
    <location>
        <begin position="208"/>
        <end position="237"/>
    </location>
</feature>
<dbReference type="Gene3D" id="1.10.472.10">
    <property type="entry name" value="Cyclin-like"/>
    <property type="match status" value="1"/>
</dbReference>
<organism evidence="4 5">
    <name type="scientific">Ignelater luminosus</name>
    <name type="common">Cucubano</name>
    <name type="synonym">Pyrophorus luminosus</name>
    <dbReference type="NCBI Taxonomy" id="2038154"/>
    <lineage>
        <taxon>Eukaryota</taxon>
        <taxon>Metazoa</taxon>
        <taxon>Ecdysozoa</taxon>
        <taxon>Arthropoda</taxon>
        <taxon>Hexapoda</taxon>
        <taxon>Insecta</taxon>
        <taxon>Pterygota</taxon>
        <taxon>Neoptera</taxon>
        <taxon>Endopterygota</taxon>
        <taxon>Coleoptera</taxon>
        <taxon>Polyphaga</taxon>
        <taxon>Elateriformia</taxon>
        <taxon>Elateroidea</taxon>
        <taxon>Elateridae</taxon>
        <taxon>Agrypninae</taxon>
        <taxon>Pyrophorini</taxon>
        <taxon>Ignelater</taxon>
    </lineage>
</organism>
<keyword evidence="3" id="KW-0812">Transmembrane</keyword>
<proteinExistence type="inferred from homology"/>
<dbReference type="GO" id="GO:0000307">
    <property type="term" value="C:cyclin-dependent protein kinase holoenzyme complex"/>
    <property type="evidence" value="ECO:0007669"/>
    <property type="project" value="TreeGrafter"/>
</dbReference>
<dbReference type="Proteomes" id="UP000801492">
    <property type="component" value="Unassembled WGS sequence"/>
</dbReference>
<keyword evidence="5" id="KW-1185">Reference proteome</keyword>
<reference evidence="4" key="1">
    <citation type="submission" date="2019-08" db="EMBL/GenBank/DDBJ databases">
        <title>The genome of the North American firefly Photinus pyralis.</title>
        <authorList>
            <consortium name="Photinus pyralis genome working group"/>
            <person name="Fallon T.R."/>
            <person name="Sander Lower S.E."/>
            <person name="Weng J.-K."/>
        </authorList>
    </citation>
    <scope>NUCLEOTIDE SEQUENCE</scope>
    <source>
        <strain evidence="4">TRF0915ILg1</strain>
        <tissue evidence="4">Whole body</tissue>
    </source>
</reference>
<dbReference type="GO" id="GO:0005634">
    <property type="term" value="C:nucleus"/>
    <property type="evidence" value="ECO:0007669"/>
    <property type="project" value="TreeGrafter"/>
</dbReference>
<dbReference type="AlphaFoldDB" id="A0A8K0G199"/>
<dbReference type="OrthoDB" id="244495at2759"/>
<dbReference type="Pfam" id="PF08613">
    <property type="entry name" value="Cyclin"/>
    <property type="match status" value="1"/>
</dbReference>
<sequence>MLKISKKSREKQFKTIGDHQEFLNRITKTLYYGKLPPTERLSLPVTELAAELFSEAQNGRSLERLHCNDAAKISRNACVSPCSLILAMLYLEQLKACNPEYLQRIAPSELFLVSLMVSSKFLHDDGEEDEVFIDEWASSGGISVKHLIQLEKEFLNGINWEVFVHEHMFWKKLGEIETTIAKKEGGDRGWFTYTELQYLMSSIDVYNLIQCISAVMSVLTVTYTLGILTILGSMFIVSTIPGNSLQNNNVYIETESYLNIDDGSAKHFDNFNDTSDTDIASNIIGNNLDSTSNIYKKHLDAADVLKTGIILASIKTAQSTKRNVRPRFDVQLNDTTVSKTTEAYAPWAWWSSSTMDWLTKTSKMIERFDLLPNFKHFVYDQYIEMSIANWKIINLEDQIHKATKVRIQEQMERSWHIEWTDTLKNMLWRHKILNY</sequence>
<dbReference type="CDD" id="cd20557">
    <property type="entry name" value="CYCLIN_ScPCL1-like"/>
    <property type="match status" value="1"/>
</dbReference>
<comment type="caution">
    <text evidence="4">The sequence shown here is derived from an EMBL/GenBank/DDBJ whole genome shotgun (WGS) entry which is preliminary data.</text>
</comment>
<keyword evidence="3" id="KW-1133">Transmembrane helix</keyword>
<evidence type="ECO:0000256" key="1">
    <source>
        <dbReference type="ARBA" id="ARBA00038508"/>
    </source>
</evidence>
<gene>
    <name evidence="4" type="ORF">ILUMI_23796</name>
</gene>
<dbReference type="GO" id="GO:0016538">
    <property type="term" value="F:cyclin-dependent protein serine/threonine kinase regulator activity"/>
    <property type="evidence" value="ECO:0007669"/>
    <property type="project" value="TreeGrafter"/>
</dbReference>
<evidence type="ECO:0000313" key="5">
    <source>
        <dbReference type="Proteomes" id="UP000801492"/>
    </source>
</evidence>
<dbReference type="EMBL" id="VTPC01090620">
    <property type="protein sequence ID" value="KAF2882376.1"/>
    <property type="molecule type" value="Genomic_DNA"/>
</dbReference>
<dbReference type="PANTHER" id="PTHR15615:SF108">
    <property type="entry name" value="PROTEIN CNPPD1"/>
    <property type="match status" value="1"/>
</dbReference>
<dbReference type="PANTHER" id="PTHR15615">
    <property type="match status" value="1"/>
</dbReference>
<name>A0A8K0G199_IGNLU</name>
<protein>
    <recommendedName>
        <fullName evidence="2">Protein CNPPD1</fullName>
    </recommendedName>
</protein>
<evidence type="ECO:0000313" key="4">
    <source>
        <dbReference type="EMBL" id="KAF2882376.1"/>
    </source>
</evidence>
<evidence type="ECO:0000256" key="3">
    <source>
        <dbReference type="SAM" id="Phobius"/>
    </source>
</evidence>
<dbReference type="InterPro" id="IPR013922">
    <property type="entry name" value="Cyclin_PHO80-like"/>
</dbReference>
<dbReference type="GO" id="GO:0019901">
    <property type="term" value="F:protein kinase binding"/>
    <property type="evidence" value="ECO:0007669"/>
    <property type="project" value="InterPro"/>
</dbReference>
<keyword evidence="3" id="KW-0472">Membrane</keyword>
<accession>A0A8K0G199</accession>
<comment type="similarity">
    <text evidence="1">Belongs to the CNPPD1 family.</text>
</comment>
<evidence type="ECO:0000256" key="2">
    <source>
        <dbReference type="ARBA" id="ARBA00040808"/>
    </source>
</evidence>